<organism evidence="3 4">
    <name type="scientific">Durusdinium trenchii</name>
    <dbReference type="NCBI Taxonomy" id="1381693"/>
    <lineage>
        <taxon>Eukaryota</taxon>
        <taxon>Sar</taxon>
        <taxon>Alveolata</taxon>
        <taxon>Dinophyceae</taxon>
        <taxon>Suessiales</taxon>
        <taxon>Symbiodiniaceae</taxon>
        <taxon>Durusdinium</taxon>
    </lineage>
</organism>
<feature type="transmembrane region" description="Helical" evidence="2">
    <location>
        <begin position="220"/>
        <end position="240"/>
    </location>
</feature>
<reference evidence="3 4" key="1">
    <citation type="submission" date="2024-02" db="EMBL/GenBank/DDBJ databases">
        <authorList>
            <person name="Chen Y."/>
            <person name="Shah S."/>
            <person name="Dougan E. K."/>
            <person name="Thang M."/>
            <person name="Chan C."/>
        </authorList>
    </citation>
    <scope>NUCLEOTIDE SEQUENCE [LARGE SCALE GENOMIC DNA]</scope>
</reference>
<feature type="transmembrane region" description="Helical" evidence="2">
    <location>
        <begin position="6"/>
        <end position="29"/>
    </location>
</feature>
<keyword evidence="2" id="KW-0472">Membrane</keyword>
<feature type="transmembrane region" description="Helical" evidence="2">
    <location>
        <begin position="110"/>
        <end position="129"/>
    </location>
</feature>
<sequence>MVHTEDIAFLSLACVTQTTFIVSLVSFSVMNREGIRAFLWMLQSDFRATTLGQYARNYFGFFGWGDPNVEQKICEKMVECSRRYACVLFLLTLLATVSFQWSMLVERTMVFQRPFCWVVLIVHIVSLLLTSYPRLISTKTLNFWYCFGSVVTVVTLLPSFAPPEEKQMWSVMTFAAFRLPATGITTRISLVLTSNIGCLAAVIYGYAADNTKTYESGGDALYVAAWFEAILFVLVTATAVSQRLSLTEQVQRKVSQSRAEAECGAATSLLRLTCDAVIELDEDLRLLWHSEDLATMLLRSRPGASVKGMYFSDFLPQSETARAVNLLCSHLSMEDHACQFSSAVAQAFHTRLVDSCGSQFRTEIFHVRYGTWDGSTRHLIGLRDFTDQGSLMVSRADASLDRSHGSHESDERGEVPTVEVPPDEALPLAPTNRSRGSGHSIPYEEDLPPLDEAQHSEKDIVTAQQMLNLLEINMEDLMVDAASASIAFLAGRPVVEIFRAKGLQLLLQVQEQAAALDEQGQLGSRNFTYGDCALRWSHGHWVYVDWFVQQTQAGGKPKSPATGQPLLSLLLFPNLALGKAMVSIRTNMQPAWIQAEKERQALRMELEAKSRELMQVGLLAAACSRWWLLRRISHIDTGEQRRSLYPSEVRGEDVELRLEIENRNARPLLLPLGKIVDTGRFSGFALRFGGSSAVEAEVLLPLDGLRQVRCHLEGAKSLTGNPVWIGPHQAVQVQTTWEGEASSQSCEIPPNHTLPAPKMQTRRQQAFQRSLSPELPVPRHHEARDLVPKLRPASDQRTFRSSIRVRPRNVSRPATVPACVESKHVHDTSIDSIPSTKAVAKESVKSPQLPSLTVIDHGTSWRKLGRKLDVLADPVLLELAEQASKQASRAGSFLALIGECFHGRVGQRFADAIRALGYKVIYGNAALLSWASAREDSNDRAELVLVVHWKSLKGCIGVLQSHVLRGVVVLCDHCDEAFAKAEAKSLPCPWQVMQSLIFN</sequence>
<keyword evidence="2" id="KW-0812">Transmembrane</keyword>
<dbReference type="Proteomes" id="UP001642464">
    <property type="component" value="Unassembled WGS sequence"/>
</dbReference>
<protein>
    <submittedName>
        <fullName evidence="3">Uncharacterized protein</fullName>
    </submittedName>
</protein>
<name>A0ABP0S355_9DINO</name>
<gene>
    <name evidence="3" type="ORF">SCF082_LOCUS49728</name>
</gene>
<keyword evidence="4" id="KW-1185">Reference proteome</keyword>
<evidence type="ECO:0000313" key="4">
    <source>
        <dbReference type="Proteomes" id="UP001642464"/>
    </source>
</evidence>
<feature type="compositionally biased region" description="Basic and acidic residues" evidence="1">
    <location>
        <begin position="398"/>
        <end position="414"/>
    </location>
</feature>
<evidence type="ECO:0000256" key="2">
    <source>
        <dbReference type="SAM" id="Phobius"/>
    </source>
</evidence>
<feature type="transmembrane region" description="Helical" evidence="2">
    <location>
        <begin position="188"/>
        <end position="208"/>
    </location>
</feature>
<evidence type="ECO:0000256" key="1">
    <source>
        <dbReference type="SAM" id="MobiDB-lite"/>
    </source>
</evidence>
<comment type="caution">
    <text evidence="3">The sequence shown here is derived from an EMBL/GenBank/DDBJ whole genome shotgun (WGS) entry which is preliminary data.</text>
</comment>
<keyword evidence="2" id="KW-1133">Transmembrane helix</keyword>
<feature type="region of interest" description="Disordered" evidence="1">
    <location>
        <begin position="397"/>
        <end position="448"/>
    </location>
</feature>
<evidence type="ECO:0000313" key="3">
    <source>
        <dbReference type="EMBL" id="CAK9106777.1"/>
    </source>
</evidence>
<feature type="transmembrane region" description="Helical" evidence="2">
    <location>
        <begin position="84"/>
        <end position="104"/>
    </location>
</feature>
<feature type="transmembrane region" description="Helical" evidence="2">
    <location>
        <begin position="141"/>
        <end position="161"/>
    </location>
</feature>
<dbReference type="EMBL" id="CAXAMM010042796">
    <property type="protein sequence ID" value="CAK9106777.1"/>
    <property type="molecule type" value="Genomic_DNA"/>
</dbReference>
<accession>A0ABP0S355</accession>
<proteinExistence type="predicted"/>